<accession>A0A6C0I5U3</accession>
<protein>
    <submittedName>
        <fullName evidence="1">Uncharacterized protein</fullName>
    </submittedName>
</protein>
<dbReference type="AlphaFoldDB" id="A0A6C0I5U3"/>
<organism evidence="1">
    <name type="scientific">viral metagenome</name>
    <dbReference type="NCBI Taxonomy" id="1070528"/>
    <lineage>
        <taxon>unclassified sequences</taxon>
        <taxon>metagenomes</taxon>
        <taxon>organismal metagenomes</taxon>
    </lineage>
</organism>
<name>A0A6C0I5U3_9ZZZZ</name>
<reference evidence="1" key="1">
    <citation type="journal article" date="2020" name="Nature">
        <title>Giant virus diversity and host interactions through global metagenomics.</title>
        <authorList>
            <person name="Schulz F."/>
            <person name="Roux S."/>
            <person name="Paez-Espino D."/>
            <person name="Jungbluth S."/>
            <person name="Walsh D.A."/>
            <person name="Denef V.J."/>
            <person name="McMahon K.D."/>
            <person name="Konstantinidis K.T."/>
            <person name="Eloe-Fadrosh E.A."/>
            <person name="Kyrpides N.C."/>
            <person name="Woyke T."/>
        </authorList>
    </citation>
    <scope>NUCLEOTIDE SEQUENCE</scope>
    <source>
        <strain evidence="1">GVMAG-M-3300023184-50</strain>
    </source>
</reference>
<dbReference type="EMBL" id="MN740114">
    <property type="protein sequence ID" value="QHT88274.1"/>
    <property type="molecule type" value="Genomic_DNA"/>
</dbReference>
<proteinExistence type="predicted"/>
<sequence length="58" mass="6568">MERPYPVLPPPKQKKPICKTCPIPTSFKQPPSTFNKRERFSWGANLVGPNCQPIQNSS</sequence>
<evidence type="ECO:0000313" key="1">
    <source>
        <dbReference type="EMBL" id="QHT88274.1"/>
    </source>
</evidence>